<proteinExistence type="inferred from homology"/>
<evidence type="ECO:0000256" key="3">
    <source>
        <dbReference type="ARBA" id="ARBA00004947"/>
    </source>
</evidence>
<dbReference type="Pfam" id="PF01370">
    <property type="entry name" value="Epimerase"/>
    <property type="match status" value="1"/>
</dbReference>
<reference evidence="13 14" key="1">
    <citation type="submission" date="2023-07" db="EMBL/GenBank/DDBJ databases">
        <title>Novel species of Thermanaerothrix with wide hydrolytic capabilities.</title>
        <authorList>
            <person name="Zayulina K.S."/>
            <person name="Podosokorskaya O.A."/>
            <person name="Elcheninov A.G."/>
        </authorList>
    </citation>
    <scope>NUCLEOTIDE SEQUENCE [LARGE SCALE GENOMIC DNA]</scope>
    <source>
        <strain evidence="13 14">4228-RoL</strain>
    </source>
</reference>
<dbReference type="PRINTS" id="PR01713">
    <property type="entry name" value="NUCEPIMERASE"/>
</dbReference>
<organism evidence="13 14">
    <name type="scientific">Thermanaerothrix solaris</name>
    <dbReference type="NCBI Taxonomy" id="3058434"/>
    <lineage>
        <taxon>Bacteria</taxon>
        <taxon>Bacillati</taxon>
        <taxon>Chloroflexota</taxon>
        <taxon>Anaerolineae</taxon>
        <taxon>Anaerolineales</taxon>
        <taxon>Anaerolineaceae</taxon>
        <taxon>Thermanaerothrix</taxon>
    </lineage>
</organism>
<dbReference type="InterPro" id="IPR005886">
    <property type="entry name" value="UDP_G4E"/>
</dbReference>
<comment type="caution">
    <text evidence="13">The sequence shown here is derived from an EMBL/GenBank/DDBJ whole genome shotgun (WGS) entry which is preliminary data.</text>
</comment>
<protein>
    <recommendedName>
        <fullName evidence="6">UDP-glucose 4-epimerase</fullName>
        <ecNumber evidence="5">5.1.3.2</ecNumber>
    </recommendedName>
    <alternativeName>
        <fullName evidence="11">Galactowaldenase</fullName>
    </alternativeName>
    <alternativeName>
        <fullName evidence="10">UDP-galactose 4-epimerase</fullName>
    </alternativeName>
</protein>
<dbReference type="Gene3D" id="3.90.25.10">
    <property type="entry name" value="UDP-galactose 4-epimerase, domain 1"/>
    <property type="match status" value="1"/>
</dbReference>
<evidence type="ECO:0000256" key="10">
    <source>
        <dbReference type="ARBA" id="ARBA00031367"/>
    </source>
</evidence>
<dbReference type="PANTHER" id="PTHR43725">
    <property type="entry name" value="UDP-GLUCOSE 4-EPIMERASE"/>
    <property type="match status" value="1"/>
</dbReference>
<evidence type="ECO:0000256" key="5">
    <source>
        <dbReference type="ARBA" id="ARBA00013189"/>
    </source>
</evidence>
<evidence type="ECO:0000259" key="12">
    <source>
        <dbReference type="Pfam" id="PF01370"/>
    </source>
</evidence>
<feature type="domain" description="NAD-dependent epimerase/dehydratase" evidence="12">
    <location>
        <begin position="3"/>
        <end position="241"/>
    </location>
</feature>
<evidence type="ECO:0000256" key="2">
    <source>
        <dbReference type="ARBA" id="ARBA00001911"/>
    </source>
</evidence>
<dbReference type="EMBL" id="JAUHMF010000002">
    <property type="protein sequence ID" value="MDT8898529.1"/>
    <property type="molecule type" value="Genomic_DNA"/>
</dbReference>
<comment type="cofactor">
    <cofactor evidence="2">
        <name>NAD(+)</name>
        <dbReference type="ChEBI" id="CHEBI:57540"/>
    </cofactor>
</comment>
<evidence type="ECO:0000256" key="8">
    <source>
        <dbReference type="ARBA" id="ARBA00023144"/>
    </source>
</evidence>
<evidence type="ECO:0000313" key="13">
    <source>
        <dbReference type="EMBL" id="MDT8898529.1"/>
    </source>
</evidence>
<evidence type="ECO:0000256" key="1">
    <source>
        <dbReference type="ARBA" id="ARBA00000083"/>
    </source>
</evidence>
<dbReference type="NCBIfam" id="TIGR01179">
    <property type="entry name" value="galE"/>
    <property type="match status" value="1"/>
</dbReference>
<comment type="similarity">
    <text evidence="4">Belongs to the NAD(P)-dependent epimerase/dehydratase family.</text>
</comment>
<evidence type="ECO:0000256" key="7">
    <source>
        <dbReference type="ARBA" id="ARBA00023027"/>
    </source>
</evidence>
<evidence type="ECO:0000256" key="11">
    <source>
        <dbReference type="ARBA" id="ARBA00033067"/>
    </source>
</evidence>
<evidence type="ECO:0000256" key="4">
    <source>
        <dbReference type="ARBA" id="ARBA00007637"/>
    </source>
</evidence>
<dbReference type="RefSeq" id="WP_315625191.1">
    <property type="nucleotide sequence ID" value="NZ_JAUHMF010000002.1"/>
</dbReference>
<keyword evidence="8" id="KW-0299">Galactose metabolism</keyword>
<dbReference type="EC" id="5.1.3.2" evidence="5"/>
<dbReference type="InterPro" id="IPR036291">
    <property type="entry name" value="NAD(P)-bd_dom_sf"/>
</dbReference>
<sequence length="345" mass="38654">MKILVSGGAGYIGSTICSALLDAGHTPIILDNLSTGRVEFTRGRIFYPGDIADVALLERIFQEHPDIHATIHCAALIVVPESMEKPYEYYRENVGKSIEFFYHLQRLGCKRVVFSSSASLYDVVPGFMVREDSPLKPSSPYARTKYMMEMILRDYCVSYGMYGIALRYFNPIGADPQLRSGIHVENPTHVLGRMVDTALGKYPYFEITGTNWPTRDGTGIRDYIHVWDLAQAHLAAVLDFDAVFERAGNPPDRYLVINLGTGRGVTVRELLDAFQKVIGRQIPVREAPPRPGDIAGSYANADTAERLLGWKAQLSIEDGIRDALRWAEKRKEILNLRTETLAPKE</sequence>
<keyword evidence="9 13" id="KW-0413">Isomerase</keyword>
<dbReference type="Gene3D" id="3.40.50.720">
    <property type="entry name" value="NAD(P)-binding Rossmann-like Domain"/>
    <property type="match status" value="1"/>
</dbReference>
<name>A0ABU3NNW1_9CHLR</name>
<keyword evidence="8" id="KW-0119">Carbohydrate metabolism</keyword>
<accession>A0ABU3NNW1</accession>
<evidence type="ECO:0000256" key="6">
    <source>
        <dbReference type="ARBA" id="ARBA00018569"/>
    </source>
</evidence>
<dbReference type="GO" id="GO:0003978">
    <property type="term" value="F:UDP-glucose 4-epimerase activity"/>
    <property type="evidence" value="ECO:0007669"/>
    <property type="project" value="UniProtKB-EC"/>
</dbReference>
<evidence type="ECO:0000313" key="14">
    <source>
        <dbReference type="Proteomes" id="UP001254165"/>
    </source>
</evidence>
<keyword evidence="14" id="KW-1185">Reference proteome</keyword>
<dbReference type="Proteomes" id="UP001254165">
    <property type="component" value="Unassembled WGS sequence"/>
</dbReference>
<comment type="pathway">
    <text evidence="3">Carbohydrate metabolism; galactose metabolism.</text>
</comment>
<dbReference type="SUPFAM" id="SSF51735">
    <property type="entry name" value="NAD(P)-binding Rossmann-fold domains"/>
    <property type="match status" value="1"/>
</dbReference>
<dbReference type="InterPro" id="IPR001509">
    <property type="entry name" value="Epimerase_deHydtase"/>
</dbReference>
<evidence type="ECO:0000256" key="9">
    <source>
        <dbReference type="ARBA" id="ARBA00023235"/>
    </source>
</evidence>
<dbReference type="PANTHER" id="PTHR43725:SF47">
    <property type="entry name" value="UDP-GLUCOSE 4-EPIMERASE"/>
    <property type="match status" value="1"/>
</dbReference>
<gene>
    <name evidence="13" type="primary">galE</name>
    <name evidence="13" type="ORF">QYE77_09635</name>
</gene>
<comment type="catalytic activity">
    <reaction evidence="1">
        <text>UDP-alpha-D-glucose = UDP-alpha-D-galactose</text>
        <dbReference type="Rhea" id="RHEA:22168"/>
        <dbReference type="ChEBI" id="CHEBI:58885"/>
        <dbReference type="ChEBI" id="CHEBI:66914"/>
        <dbReference type="EC" id="5.1.3.2"/>
    </reaction>
</comment>
<keyword evidence="7" id="KW-0520">NAD</keyword>